<protein>
    <submittedName>
        <fullName evidence="8">YihY/virulence factor BrkB family protein</fullName>
    </submittedName>
</protein>
<comment type="subcellular location">
    <subcellularLocation>
        <location evidence="1">Cell membrane</location>
        <topology evidence="1">Multi-pass membrane protein</topology>
    </subcellularLocation>
</comment>
<feature type="region of interest" description="Disordered" evidence="6">
    <location>
        <begin position="1"/>
        <end position="20"/>
    </location>
</feature>
<organism evidence="8 9">
    <name type="scientific">Microbacterium schleiferi</name>
    <dbReference type="NCBI Taxonomy" id="69362"/>
    <lineage>
        <taxon>Bacteria</taxon>
        <taxon>Bacillati</taxon>
        <taxon>Actinomycetota</taxon>
        <taxon>Actinomycetes</taxon>
        <taxon>Micrococcales</taxon>
        <taxon>Microbacteriaceae</taxon>
        <taxon>Microbacterium</taxon>
    </lineage>
</organism>
<keyword evidence="5 7" id="KW-0472">Membrane</keyword>
<feature type="transmembrane region" description="Helical" evidence="7">
    <location>
        <begin position="68"/>
        <end position="98"/>
    </location>
</feature>
<name>A0ABU7V2D5_9MICO</name>
<comment type="caution">
    <text evidence="8">The sequence shown here is derived from an EMBL/GenBank/DDBJ whole genome shotgun (WGS) entry which is preliminary data.</text>
</comment>
<accession>A0ABU7V2D5</accession>
<dbReference type="Pfam" id="PF03631">
    <property type="entry name" value="Virul_fac_BrkB"/>
    <property type="match status" value="1"/>
</dbReference>
<proteinExistence type="predicted"/>
<evidence type="ECO:0000256" key="7">
    <source>
        <dbReference type="SAM" id="Phobius"/>
    </source>
</evidence>
<feature type="transmembrane region" description="Helical" evidence="7">
    <location>
        <begin position="265"/>
        <end position="288"/>
    </location>
</feature>
<gene>
    <name evidence="8" type="ORF">V2V91_01700</name>
</gene>
<evidence type="ECO:0000256" key="6">
    <source>
        <dbReference type="SAM" id="MobiDB-lite"/>
    </source>
</evidence>
<dbReference type="EMBL" id="JAZHOV010000001">
    <property type="protein sequence ID" value="MEF2253849.1"/>
    <property type="molecule type" value="Genomic_DNA"/>
</dbReference>
<dbReference type="Proteomes" id="UP001351900">
    <property type="component" value="Unassembled WGS sequence"/>
</dbReference>
<evidence type="ECO:0000256" key="4">
    <source>
        <dbReference type="ARBA" id="ARBA00022989"/>
    </source>
</evidence>
<feature type="transmembrane region" description="Helical" evidence="7">
    <location>
        <begin position="231"/>
        <end position="253"/>
    </location>
</feature>
<keyword evidence="4 7" id="KW-1133">Transmembrane helix</keyword>
<evidence type="ECO:0000256" key="1">
    <source>
        <dbReference type="ARBA" id="ARBA00004651"/>
    </source>
</evidence>
<evidence type="ECO:0000256" key="3">
    <source>
        <dbReference type="ARBA" id="ARBA00022692"/>
    </source>
</evidence>
<sequence length="409" mass="44481">MSSPDRKSRDTARAAQQQEETLRARWEETQERLLTRFEEPISFATRVTKRTLAWFPVRVWRHFLIANGFLLAAGVSYQALFAIFAAVYVAFALAGLWLGGSEEAIQSLIDMINRYIPGMIDQDGPITPDAVSAIATDSASLFGITGAIALVTLIWTAIGWVTFSRRAVREIFVLPPDRRPYLLLKSGDLLAAALFGILLLVGGALGAAGTWALDIVFSLLGLDTGSVWFSIGVRAATLLISFAINAAALAALFRFLTGTSLRWRTIWPGALLAGAAVTVLQLGAGWLLSYTPTNALLATFAIFVGLLLWFRLIGIIMLVGASWIAISARDENIPLLEKTEAEQLAEEHAALLLAAQVRLRTAQEARDAAPWHARWAATRNVRRAEEELREVEASTPPAVRGPSAIDGFA</sequence>
<evidence type="ECO:0000313" key="8">
    <source>
        <dbReference type="EMBL" id="MEF2253849.1"/>
    </source>
</evidence>
<evidence type="ECO:0000256" key="5">
    <source>
        <dbReference type="ARBA" id="ARBA00023136"/>
    </source>
</evidence>
<evidence type="ECO:0000256" key="2">
    <source>
        <dbReference type="ARBA" id="ARBA00022475"/>
    </source>
</evidence>
<dbReference type="PANTHER" id="PTHR30213">
    <property type="entry name" value="INNER MEMBRANE PROTEIN YHJD"/>
    <property type="match status" value="1"/>
</dbReference>
<feature type="transmembrane region" description="Helical" evidence="7">
    <location>
        <begin position="189"/>
        <end position="211"/>
    </location>
</feature>
<feature type="compositionally biased region" description="Basic and acidic residues" evidence="6">
    <location>
        <begin position="1"/>
        <end position="12"/>
    </location>
</feature>
<keyword evidence="3 7" id="KW-0812">Transmembrane</keyword>
<dbReference type="PANTHER" id="PTHR30213:SF1">
    <property type="entry name" value="INNER MEMBRANE PROTEIN YHJD"/>
    <property type="match status" value="1"/>
</dbReference>
<keyword evidence="2" id="KW-1003">Cell membrane</keyword>
<evidence type="ECO:0000313" key="9">
    <source>
        <dbReference type="Proteomes" id="UP001351900"/>
    </source>
</evidence>
<feature type="transmembrane region" description="Helical" evidence="7">
    <location>
        <begin position="141"/>
        <end position="163"/>
    </location>
</feature>
<feature type="transmembrane region" description="Helical" evidence="7">
    <location>
        <begin position="300"/>
        <end position="326"/>
    </location>
</feature>
<dbReference type="InterPro" id="IPR017039">
    <property type="entry name" value="Virul_fac_BrkB"/>
</dbReference>
<reference evidence="8 9" key="1">
    <citation type="submission" date="2024-01" db="EMBL/GenBank/DDBJ databases">
        <title>the genome sequence of strain Microbacterium schleiferi NBRC 15075.</title>
        <authorList>
            <person name="Ding Y."/>
            <person name="Zhang G."/>
        </authorList>
    </citation>
    <scope>NUCLEOTIDE SEQUENCE [LARGE SCALE GENOMIC DNA]</scope>
    <source>
        <strain evidence="8 9">NBRC 15075</strain>
    </source>
</reference>
<feature type="region of interest" description="Disordered" evidence="6">
    <location>
        <begin position="387"/>
        <end position="409"/>
    </location>
</feature>
<keyword evidence="9" id="KW-1185">Reference proteome</keyword>
<dbReference type="RefSeq" id="WP_292711626.1">
    <property type="nucleotide sequence ID" value="NZ_BAAAUO010000003.1"/>
</dbReference>